<proteinExistence type="predicted"/>
<evidence type="ECO:0000256" key="11">
    <source>
        <dbReference type="SAM" id="Phobius"/>
    </source>
</evidence>
<feature type="transmembrane region" description="Helical" evidence="11">
    <location>
        <begin position="138"/>
        <end position="158"/>
    </location>
</feature>
<keyword evidence="6 11" id="KW-0812">Transmembrane</keyword>
<evidence type="ECO:0000256" key="2">
    <source>
        <dbReference type="ARBA" id="ARBA00011262"/>
    </source>
</evidence>
<keyword evidence="5" id="KW-0997">Cell inner membrane</keyword>
<comment type="subcellular location">
    <subcellularLocation>
        <location evidence="1">Cell membrane</location>
        <topology evidence="1">Multi-pass membrane protein</topology>
    </subcellularLocation>
</comment>
<comment type="function">
    <text evidence="9">Part of the ABC transporter complex LsrABCD involved in autoinducer 2 (AI-2) import. Probably responsible for the translocation of the substrate across the membrane.</text>
</comment>
<keyword evidence="13" id="KW-1185">Reference proteome</keyword>
<dbReference type="GO" id="GO:0022857">
    <property type="term" value="F:transmembrane transporter activity"/>
    <property type="evidence" value="ECO:0007669"/>
    <property type="project" value="InterPro"/>
</dbReference>
<feature type="transmembrane region" description="Helical" evidence="11">
    <location>
        <begin position="57"/>
        <end position="78"/>
    </location>
</feature>
<organism evidence="12 13">
    <name type="scientific">Elstera cyanobacteriorum</name>
    <dbReference type="NCBI Taxonomy" id="2022747"/>
    <lineage>
        <taxon>Bacteria</taxon>
        <taxon>Pseudomonadati</taxon>
        <taxon>Pseudomonadota</taxon>
        <taxon>Alphaproteobacteria</taxon>
        <taxon>Rhodospirillales</taxon>
        <taxon>Rhodospirillaceae</taxon>
        <taxon>Elstera</taxon>
    </lineage>
</organism>
<accession>A0A255XUS1</accession>
<keyword evidence="4" id="KW-1003">Cell membrane</keyword>
<dbReference type="Pfam" id="PF02653">
    <property type="entry name" value="BPD_transp_2"/>
    <property type="match status" value="1"/>
</dbReference>
<feature type="transmembrane region" description="Helical" evidence="11">
    <location>
        <begin position="284"/>
        <end position="307"/>
    </location>
</feature>
<keyword evidence="7 11" id="KW-1133">Transmembrane helix</keyword>
<feature type="transmembrane region" description="Helical" evidence="11">
    <location>
        <begin position="178"/>
        <end position="199"/>
    </location>
</feature>
<dbReference type="GO" id="GO:0005886">
    <property type="term" value="C:plasma membrane"/>
    <property type="evidence" value="ECO:0007669"/>
    <property type="project" value="UniProtKB-SubCell"/>
</dbReference>
<keyword evidence="8 11" id="KW-0472">Membrane</keyword>
<evidence type="ECO:0000256" key="6">
    <source>
        <dbReference type="ARBA" id="ARBA00022692"/>
    </source>
</evidence>
<comment type="caution">
    <text evidence="12">The sequence shown here is derived from an EMBL/GenBank/DDBJ whole genome shotgun (WGS) entry which is preliminary data.</text>
</comment>
<comment type="subunit">
    <text evidence="2">The complex is composed of two ATP-binding proteins (LsrA), two transmembrane proteins (LsrC and LsrD) and a solute-binding protein (LsrB).</text>
</comment>
<evidence type="ECO:0000256" key="1">
    <source>
        <dbReference type="ARBA" id="ARBA00004651"/>
    </source>
</evidence>
<evidence type="ECO:0000313" key="12">
    <source>
        <dbReference type="EMBL" id="OYQ20749.1"/>
    </source>
</evidence>
<evidence type="ECO:0000256" key="7">
    <source>
        <dbReference type="ARBA" id="ARBA00022989"/>
    </source>
</evidence>
<dbReference type="RefSeq" id="WP_094407616.1">
    <property type="nucleotide sequence ID" value="NZ_BMJZ01000001.1"/>
</dbReference>
<evidence type="ECO:0000256" key="4">
    <source>
        <dbReference type="ARBA" id="ARBA00022475"/>
    </source>
</evidence>
<protein>
    <recommendedName>
        <fullName evidence="10">Autoinducer 2 import system permease protein LsrD</fullName>
    </recommendedName>
</protein>
<evidence type="ECO:0000256" key="5">
    <source>
        <dbReference type="ARBA" id="ARBA00022519"/>
    </source>
</evidence>
<dbReference type="EMBL" id="NOXS01000026">
    <property type="protein sequence ID" value="OYQ20749.1"/>
    <property type="molecule type" value="Genomic_DNA"/>
</dbReference>
<sequence length="334" mass="34929">MSTIHSQSAAAPPDAPAQKPFWRNLLRARETGLVIIIAALFITMSLISPYFLTVANIRAMAMAFAVESIVVVGMTILLISGGIDLSVGSVTALAMVLAGWLFLSGLDPWTASALAILVCTGIGAAMGLCVTRIGLHHFIVSLGVMVIARGLCLLLTGGRPLGLYSLPPEFKFIGQGSIGQIPVVICLFLVVVVVFDFLLRRTVMFRKVFYTGSNRKAAAYSGIRTDRVIFATTTLCAALAAVAGIISMARFGSAQPTFGIGMELNVIAAAVIGGASLSGGSGTILGAILGAILLSVVSSSLALLNVSVYWQDIIRGSILLAAVVFDHYLVKKRG</sequence>
<gene>
    <name evidence="12" type="ORF">CHR90_03595</name>
</gene>
<feature type="transmembrane region" description="Helical" evidence="11">
    <location>
        <begin position="109"/>
        <end position="131"/>
    </location>
</feature>
<evidence type="ECO:0000256" key="10">
    <source>
        <dbReference type="ARBA" id="ARBA00039381"/>
    </source>
</evidence>
<dbReference type="InterPro" id="IPR001851">
    <property type="entry name" value="ABC_transp_permease"/>
</dbReference>
<evidence type="ECO:0000256" key="3">
    <source>
        <dbReference type="ARBA" id="ARBA00022448"/>
    </source>
</evidence>
<evidence type="ECO:0000256" key="8">
    <source>
        <dbReference type="ARBA" id="ARBA00023136"/>
    </source>
</evidence>
<feature type="transmembrane region" description="Helical" evidence="11">
    <location>
        <begin position="228"/>
        <end position="251"/>
    </location>
</feature>
<feature type="transmembrane region" description="Helical" evidence="11">
    <location>
        <begin position="313"/>
        <end position="330"/>
    </location>
</feature>
<evidence type="ECO:0000313" key="13">
    <source>
        <dbReference type="Proteomes" id="UP000216361"/>
    </source>
</evidence>
<dbReference type="OrthoDB" id="7349359at2"/>
<dbReference type="AlphaFoldDB" id="A0A255XUS1"/>
<dbReference type="PANTHER" id="PTHR32196">
    <property type="entry name" value="ABC TRANSPORTER PERMEASE PROTEIN YPHD-RELATED-RELATED"/>
    <property type="match status" value="1"/>
</dbReference>
<reference evidence="12 13" key="1">
    <citation type="submission" date="2017-07" db="EMBL/GenBank/DDBJ databases">
        <title>Elstera cyanobacteriorum sp. nov., a novel bacterium isolated from cyanobacterial aggregates in a eutrophic lake.</title>
        <authorList>
            <person name="Cai H."/>
        </authorList>
    </citation>
    <scope>NUCLEOTIDE SEQUENCE [LARGE SCALE GENOMIC DNA]</scope>
    <source>
        <strain evidence="12 13">TH019</strain>
    </source>
</reference>
<feature type="transmembrane region" description="Helical" evidence="11">
    <location>
        <begin position="32"/>
        <end position="51"/>
    </location>
</feature>
<dbReference type="PANTHER" id="PTHR32196:SF71">
    <property type="entry name" value="AUTOINDUCER 2 IMPORT SYSTEM PERMEASE PROTEIN LSRD"/>
    <property type="match status" value="1"/>
</dbReference>
<keyword evidence="3" id="KW-0813">Transport</keyword>
<name>A0A255XUS1_9PROT</name>
<dbReference type="CDD" id="cd06579">
    <property type="entry name" value="TM_PBP1_transp_AraH_like"/>
    <property type="match status" value="1"/>
</dbReference>
<evidence type="ECO:0000256" key="9">
    <source>
        <dbReference type="ARBA" id="ARBA00025439"/>
    </source>
</evidence>
<feature type="transmembrane region" description="Helical" evidence="11">
    <location>
        <begin position="85"/>
        <end position="103"/>
    </location>
</feature>
<dbReference type="Proteomes" id="UP000216361">
    <property type="component" value="Unassembled WGS sequence"/>
</dbReference>